<evidence type="ECO:0000313" key="8">
    <source>
        <dbReference type="Proteomes" id="UP000220102"/>
    </source>
</evidence>
<gene>
    <name evidence="7" type="ORF">CRI94_09390</name>
</gene>
<evidence type="ECO:0000256" key="3">
    <source>
        <dbReference type="ARBA" id="ARBA00022692"/>
    </source>
</evidence>
<protein>
    <submittedName>
        <fullName evidence="7">Permease</fullName>
    </submittedName>
</protein>
<keyword evidence="4 6" id="KW-1133">Transmembrane helix</keyword>
<evidence type="ECO:0000256" key="6">
    <source>
        <dbReference type="RuleBase" id="RU004379"/>
    </source>
</evidence>
<dbReference type="PANTHER" id="PTHR23291:SF50">
    <property type="entry name" value="PROTEIN LIFEGUARD 4"/>
    <property type="match status" value="1"/>
</dbReference>
<dbReference type="RefSeq" id="WP_098075441.1">
    <property type="nucleotide sequence ID" value="NZ_PDEQ01000004.1"/>
</dbReference>
<organism evidence="7 8">
    <name type="scientific">Longibacter salinarum</name>
    <dbReference type="NCBI Taxonomy" id="1850348"/>
    <lineage>
        <taxon>Bacteria</taxon>
        <taxon>Pseudomonadati</taxon>
        <taxon>Rhodothermota</taxon>
        <taxon>Rhodothermia</taxon>
        <taxon>Rhodothermales</taxon>
        <taxon>Salisaetaceae</taxon>
        <taxon>Longibacter</taxon>
    </lineage>
</organism>
<dbReference type="GO" id="GO:0005886">
    <property type="term" value="C:plasma membrane"/>
    <property type="evidence" value="ECO:0007669"/>
    <property type="project" value="TreeGrafter"/>
</dbReference>
<name>A0A2A8CYP6_9BACT</name>
<accession>A0A2A8CYP6</accession>
<feature type="transmembrane region" description="Helical" evidence="6">
    <location>
        <begin position="130"/>
        <end position="147"/>
    </location>
</feature>
<evidence type="ECO:0000256" key="2">
    <source>
        <dbReference type="ARBA" id="ARBA00010350"/>
    </source>
</evidence>
<dbReference type="PANTHER" id="PTHR23291">
    <property type="entry name" value="BAX INHIBITOR-RELATED"/>
    <property type="match status" value="1"/>
</dbReference>
<evidence type="ECO:0000256" key="5">
    <source>
        <dbReference type="ARBA" id="ARBA00023136"/>
    </source>
</evidence>
<reference evidence="7 8" key="1">
    <citation type="submission" date="2017-10" db="EMBL/GenBank/DDBJ databases">
        <title>Draft genome of Longibacter Salinarum.</title>
        <authorList>
            <person name="Goh K.M."/>
            <person name="Shamsir M.S."/>
            <person name="Lim S.W."/>
        </authorList>
    </citation>
    <scope>NUCLEOTIDE SEQUENCE [LARGE SCALE GENOMIC DNA]</scope>
    <source>
        <strain evidence="7 8">KCTC 52045</strain>
    </source>
</reference>
<dbReference type="OrthoDB" id="5177430at2"/>
<sequence>MPDSSPAIDASQVSWTPVADLDTSTRAAFIWQTYLHVAAAIIGFALLEVFLFSSGLAEPIAQAMLSVNWLIPLGAFMVVGWLATRTAHRTESISKQYLALAGFVVAEAILFVPLLVMAHYTAGGGVIESAAWVTLLGFAGLTGIAFYTRKDFSFLRGVMIWGGFAALGLIVAGSIFGFQLGTFFSIGMVALAGASILYDTSNVIHHFPKDRYVAAALQLFASVAMMFWYILSLMSSE</sequence>
<keyword evidence="5 6" id="KW-0472">Membrane</keyword>
<feature type="transmembrane region" description="Helical" evidence="6">
    <location>
        <begin position="34"/>
        <end position="57"/>
    </location>
</feature>
<keyword evidence="3 6" id="KW-0812">Transmembrane</keyword>
<comment type="caution">
    <text evidence="7">The sequence shown here is derived from an EMBL/GenBank/DDBJ whole genome shotgun (WGS) entry which is preliminary data.</text>
</comment>
<feature type="transmembrane region" description="Helical" evidence="6">
    <location>
        <begin position="182"/>
        <end position="200"/>
    </location>
</feature>
<dbReference type="Proteomes" id="UP000220102">
    <property type="component" value="Unassembled WGS sequence"/>
</dbReference>
<keyword evidence="8" id="KW-1185">Reference proteome</keyword>
<dbReference type="EMBL" id="PDEQ01000004">
    <property type="protein sequence ID" value="PEN13518.1"/>
    <property type="molecule type" value="Genomic_DNA"/>
</dbReference>
<feature type="transmembrane region" description="Helical" evidence="6">
    <location>
        <begin position="96"/>
        <end position="118"/>
    </location>
</feature>
<evidence type="ECO:0000256" key="1">
    <source>
        <dbReference type="ARBA" id="ARBA00004141"/>
    </source>
</evidence>
<feature type="transmembrane region" description="Helical" evidence="6">
    <location>
        <begin position="212"/>
        <end position="231"/>
    </location>
</feature>
<evidence type="ECO:0000313" key="7">
    <source>
        <dbReference type="EMBL" id="PEN13518.1"/>
    </source>
</evidence>
<feature type="transmembrane region" description="Helical" evidence="6">
    <location>
        <begin position="63"/>
        <end position="84"/>
    </location>
</feature>
<dbReference type="AlphaFoldDB" id="A0A2A8CYP6"/>
<dbReference type="InterPro" id="IPR006214">
    <property type="entry name" value="Bax_inhibitor_1-related"/>
</dbReference>
<evidence type="ECO:0000256" key="4">
    <source>
        <dbReference type="ARBA" id="ARBA00022989"/>
    </source>
</evidence>
<comment type="subcellular location">
    <subcellularLocation>
        <location evidence="1">Membrane</location>
        <topology evidence="1">Multi-pass membrane protein</topology>
    </subcellularLocation>
</comment>
<comment type="similarity">
    <text evidence="2 6">Belongs to the BI1 family.</text>
</comment>
<proteinExistence type="inferred from homology"/>
<feature type="transmembrane region" description="Helical" evidence="6">
    <location>
        <begin position="154"/>
        <end position="176"/>
    </location>
</feature>
<dbReference type="Pfam" id="PF01027">
    <property type="entry name" value="Bax1-I"/>
    <property type="match status" value="1"/>
</dbReference>